<protein>
    <submittedName>
        <fullName evidence="5">Tetratricopeptide repeat protein</fullName>
    </submittedName>
</protein>
<accession>A0A552X380</accession>
<feature type="signal peptide" evidence="4">
    <location>
        <begin position="1"/>
        <end position="23"/>
    </location>
</feature>
<dbReference type="InterPro" id="IPR019734">
    <property type="entry name" value="TPR_rpt"/>
</dbReference>
<evidence type="ECO:0000313" key="5">
    <source>
        <dbReference type="EMBL" id="TRW49482.1"/>
    </source>
</evidence>
<evidence type="ECO:0000256" key="4">
    <source>
        <dbReference type="SAM" id="SignalP"/>
    </source>
</evidence>
<dbReference type="PROSITE" id="PS50005">
    <property type="entry name" value="TPR"/>
    <property type="match status" value="1"/>
</dbReference>
<dbReference type="Pfam" id="PF07719">
    <property type="entry name" value="TPR_2"/>
    <property type="match status" value="1"/>
</dbReference>
<dbReference type="OrthoDB" id="6238458at2"/>
<proteinExistence type="predicted"/>
<keyword evidence="1" id="KW-0677">Repeat</keyword>
<feature type="chain" id="PRO_5022149521" evidence="4">
    <location>
        <begin position="24"/>
        <end position="150"/>
    </location>
</feature>
<evidence type="ECO:0000313" key="6">
    <source>
        <dbReference type="Proteomes" id="UP000320359"/>
    </source>
</evidence>
<reference evidence="5 6" key="1">
    <citation type="submission" date="2019-07" db="EMBL/GenBank/DDBJ databases">
        <authorList>
            <person name="Yang M."/>
            <person name="Zhao D."/>
            <person name="Xiang H."/>
        </authorList>
    </citation>
    <scope>NUCLEOTIDE SEQUENCE [LARGE SCALE GENOMIC DNA]</scope>
    <source>
        <strain evidence="5 6">IM1326</strain>
    </source>
</reference>
<dbReference type="Proteomes" id="UP000320359">
    <property type="component" value="Unassembled WGS sequence"/>
</dbReference>
<organism evidence="5 6">
    <name type="scientific">Aliidiomarina halalkaliphila</name>
    <dbReference type="NCBI Taxonomy" id="2593535"/>
    <lineage>
        <taxon>Bacteria</taxon>
        <taxon>Pseudomonadati</taxon>
        <taxon>Pseudomonadota</taxon>
        <taxon>Gammaproteobacteria</taxon>
        <taxon>Alteromonadales</taxon>
        <taxon>Idiomarinaceae</taxon>
        <taxon>Aliidiomarina</taxon>
    </lineage>
</organism>
<keyword evidence="4" id="KW-0732">Signal</keyword>
<keyword evidence="6" id="KW-1185">Reference proteome</keyword>
<dbReference type="InterPro" id="IPR011990">
    <property type="entry name" value="TPR-like_helical_dom_sf"/>
</dbReference>
<comment type="caution">
    <text evidence="5">The sequence shown here is derived from an EMBL/GenBank/DDBJ whole genome shotgun (WGS) entry which is preliminary data.</text>
</comment>
<dbReference type="SUPFAM" id="SSF48452">
    <property type="entry name" value="TPR-like"/>
    <property type="match status" value="1"/>
</dbReference>
<keyword evidence="2 3" id="KW-0802">TPR repeat</keyword>
<dbReference type="PROSITE" id="PS51257">
    <property type="entry name" value="PROKAR_LIPOPROTEIN"/>
    <property type="match status" value="1"/>
</dbReference>
<dbReference type="InterPro" id="IPR013105">
    <property type="entry name" value="TPR_2"/>
</dbReference>
<gene>
    <name evidence="5" type="ORF">FM042_01045</name>
</gene>
<dbReference type="AlphaFoldDB" id="A0A552X380"/>
<dbReference type="SMART" id="SM00028">
    <property type="entry name" value="TPR"/>
    <property type="match status" value="2"/>
</dbReference>
<dbReference type="Gene3D" id="1.25.40.10">
    <property type="entry name" value="Tetratricopeptide repeat domain"/>
    <property type="match status" value="1"/>
</dbReference>
<dbReference type="RefSeq" id="WP_143233904.1">
    <property type="nucleotide sequence ID" value="NZ_VJWL01000001.1"/>
</dbReference>
<evidence type="ECO:0000256" key="3">
    <source>
        <dbReference type="PROSITE-ProRule" id="PRU00339"/>
    </source>
</evidence>
<sequence>MKDNLGKIAVVLSCLLFVVGCSATSSHQRPVLESITTLEQGARIAYTAGDFLSAEAYLHQLLEHEPSFAEGWFLLGNLHLRQHRFVAAQRAYEHALRLAPEHTLAWHNLAITQLRIATATLVESRRLGPLYQPELLEWLLQLQGAVSYEL</sequence>
<feature type="repeat" description="TPR" evidence="3">
    <location>
        <begin position="69"/>
        <end position="102"/>
    </location>
</feature>
<evidence type="ECO:0000256" key="1">
    <source>
        <dbReference type="ARBA" id="ARBA00022737"/>
    </source>
</evidence>
<name>A0A552X380_9GAMM</name>
<dbReference type="EMBL" id="VJWL01000001">
    <property type="protein sequence ID" value="TRW49482.1"/>
    <property type="molecule type" value="Genomic_DNA"/>
</dbReference>
<evidence type="ECO:0000256" key="2">
    <source>
        <dbReference type="ARBA" id="ARBA00022803"/>
    </source>
</evidence>